<comment type="caution">
    <text evidence="1">The sequence shown here is derived from an EMBL/GenBank/DDBJ whole genome shotgun (WGS) entry which is preliminary data.</text>
</comment>
<gene>
    <name evidence="1" type="ORF">OMM_01835</name>
</gene>
<dbReference type="EMBL" id="ATBP01000164">
    <property type="protein sequence ID" value="ETR72283.1"/>
    <property type="molecule type" value="Genomic_DNA"/>
</dbReference>
<proteinExistence type="predicted"/>
<protein>
    <recommendedName>
        <fullName evidence="3">HEAT repeat domain-containing protein</fullName>
    </recommendedName>
</protein>
<evidence type="ECO:0000313" key="1">
    <source>
        <dbReference type="EMBL" id="ETR72283.1"/>
    </source>
</evidence>
<evidence type="ECO:0008006" key="3">
    <source>
        <dbReference type="Google" id="ProtNLM"/>
    </source>
</evidence>
<dbReference type="SUPFAM" id="SSF48371">
    <property type="entry name" value="ARM repeat"/>
    <property type="match status" value="1"/>
</dbReference>
<dbReference type="InterPro" id="IPR016024">
    <property type="entry name" value="ARM-type_fold"/>
</dbReference>
<evidence type="ECO:0000313" key="2">
    <source>
        <dbReference type="Proteomes" id="UP000189670"/>
    </source>
</evidence>
<sequence>MDDLKGKLIQAYKDGNFFEFIHETYYQDSNGEKLLPNLLTELHNNRKLDLVELFKNFKNTTEKNGFFPTLQAFRDVLPDLKAPVIEVANCVKHLTLEAGRDLAANMMLPPFIEFCQKDSDRIKALFDFALSNVDEEFDHLSIAIVAGANVNETEYVKQAIELLTNENETIKQRVVFALGRINYQDKSLLEPVAVAIEKSSALSPTDAILATAMRALFFIISQSDDLETFFLDFLTTHSERSGDLYIHAASEILFYDKKK</sequence>
<reference evidence="2" key="1">
    <citation type="submission" date="2012-11" db="EMBL/GenBank/DDBJ databases">
        <authorList>
            <person name="Lucero-Rivera Y.E."/>
            <person name="Tovar-Ramirez D."/>
        </authorList>
    </citation>
    <scope>NUCLEOTIDE SEQUENCE [LARGE SCALE GENOMIC DNA]</scope>
    <source>
        <strain evidence="2">Araruama</strain>
    </source>
</reference>
<accession>A0A1V1PBY6</accession>
<name>A0A1V1PBY6_9BACT</name>
<dbReference type="AlphaFoldDB" id="A0A1V1PBY6"/>
<dbReference type="Proteomes" id="UP000189670">
    <property type="component" value="Unassembled WGS sequence"/>
</dbReference>
<organism evidence="1 2">
    <name type="scientific">Candidatus Magnetoglobus multicellularis str. Araruama</name>
    <dbReference type="NCBI Taxonomy" id="890399"/>
    <lineage>
        <taxon>Bacteria</taxon>
        <taxon>Pseudomonadati</taxon>
        <taxon>Thermodesulfobacteriota</taxon>
        <taxon>Desulfobacteria</taxon>
        <taxon>Desulfobacterales</taxon>
        <taxon>Desulfobacteraceae</taxon>
        <taxon>Candidatus Magnetoglobus</taxon>
    </lineage>
</organism>